<dbReference type="GO" id="GO:0004494">
    <property type="term" value="F:methylmalonyl-CoA mutase activity"/>
    <property type="evidence" value="ECO:0007669"/>
    <property type="project" value="InterPro"/>
</dbReference>
<dbReference type="EMBL" id="LAZR01000134">
    <property type="protein sequence ID" value="KKN87760.1"/>
    <property type="molecule type" value="Genomic_DNA"/>
</dbReference>
<evidence type="ECO:0000259" key="2">
    <source>
        <dbReference type="Pfam" id="PF01642"/>
    </source>
</evidence>
<reference evidence="3" key="1">
    <citation type="journal article" date="2015" name="Nature">
        <title>Complex archaea that bridge the gap between prokaryotes and eukaryotes.</title>
        <authorList>
            <person name="Spang A."/>
            <person name="Saw J.H."/>
            <person name="Jorgensen S.L."/>
            <person name="Zaremba-Niedzwiedzka K."/>
            <person name="Martijn J."/>
            <person name="Lind A.E."/>
            <person name="van Eijk R."/>
            <person name="Schleper C."/>
            <person name="Guy L."/>
            <person name="Ettema T.J."/>
        </authorList>
    </citation>
    <scope>NUCLEOTIDE SEQUENCE</scope>
</reference>
<proteinExistence type="predicted"/>
<dbReference type="Pfam" id="PF01642">
    <property type="entry name" value="MM_CoA_mutase"/>
    <property type="match status" value="1"/>
</dbReference>
<dbReference type="InterPro" id="IPR006099">
    <property type="entry name" value="MeMalonylCoA_mutase_a/b_cat"/>
</dbReference>
<dbReference type="PANTHER" id="PTHR48101">
    <property type="entry name" value="METHYLMALONYL-COA MUTASE, MITOCHONDRIAL-RELATED"/>
    <property type="match status" value="1"/>
</dbReference>
<organism evidence="3">
    <name type="scientific">marine sediment metagenome</name>
    <dbReference type="NCBI Taxonomy" id="412755"/>
    <lineage>
        <taxon>unclassified sequences</taxon>
        <taxon>metagenomes</taxon>
        <taxon>ecological metagenomes</taxon>
    </lineage>
</organism>
<evidence type="ECO:0000313" key="3">
    <source>
        <dbReference type="EMBL" id="KKN87760.1"/>
    </source>
</evidence>
<dbReference type="InterPro" id="IPR016176">
    <property type="entry name" value="Cbl-dep_enz_cat"/>
</dbReference>
<dbReference type="SUPFAM" id="SSF51703">
    <property type="entry name" value="Cobalamin (vitamin B12)-dependent enzymes"/>
    <property type="match status" value="1"/>
</dbReference>
<gene>
    <name evidence="3" type="ORF">LCGC14_0254520</name>
</gene>
<name>A0A0F9U3J1_9ZZZZ</name>
<dbReference type="GO" id="GO:0031419">
    <property type="term" value="F:cobalamin binding"/>
    <property type="evidence" value="ECO:0007669"/>
    <property type="project" value="InterPro"/>
</dbReference>
<feature type="domain" description="Methylmalonyl-CoA mutase alpha/beta chain catalytic" evidence="2">
    <location>
        <begin position="39"/>
        <end position="555"/>
    </location>
</feature>
<dbReference type="PANTHER" id="PTHR48101:SF1">
    <property type="entry name" value="METHYLMALONYL-COA MUTASE, LARGE SUBUNIT"/>
    <property type="match status" value="1"/>
</dbReference>
<evidence type="ECO:0000256" key="1">
    <source>
        <dbReference type="ARBA" id="ARBA00023235"/>
    </source>
</evidence>
<dbReference type="Gene3D" id="3.20.20.240">
    <property type="entry name" value="Methylmalonyl-CoA mutase"/>
    <property type="match status" value="1"/>
</dbReference>
<dbReference type="NCBIfam" id="TIGR00641">
    <property type="entry name" value="acid_CoA_mut_N"/>
    <property type="match status" value="1"/>
</dbReference>
<keyword evidence="1" id="KW-0413">Isomerase</keyword>
<accession>A0A0F9U3J1</accession>
<dbReference type="InterPro" id="IPR006098">
    <property type="entry name" value="MMCoA_mutase_a_cat"/>
</dbReference>
<sequence>MNKIAKPVMSTGKGTHQAAFDEWQQNYHALIGEDKPVRNRSGIKVEPLYWPSDDPDGAYNGKLGFPGADPMTRGIYPTMHRGRTWSQRQLIGLGRPVDFNGRIKKILASGASALSIIPCNSVYRGIDCDEVEPEILGTCGTIINTEEDMDICLADIPIDEISIGLNDPSPFTMLAQMLVVAEKRGIDWKKVTGTSNQSDYISHFVANHMFYRLSLQGARRVQLDTAAYLAEHVPNWNAFSIVGQHMQQAGATPAQAMGLTLSTAIQYAEDCKARGMDPEKFLERFTFFFDISISFFEEVAKFRAGRRIWNRLVSDRFGVTNPRAKRFKFHAQTSGCDLTRQQPLNNIARVTIQAMAGILGGLQSMHTDGYDEVLSTPTEDSAKVAVSTQNILKHEAHLCDVIDPLGGSYYVESLTDAMEVEILNVIAEIDAEGGMFKAVESGFVQEMIGASALEFQDQVDSGEQIVVGVNAFKEDEDASARPFLKRPSQVHMKQQVEQLKKIKAARDPALLNNALQELRQAARSEDINVFAAEIDAVRAGATLGEIVKVLRDELGFGQPLVVA</sequence>
<comment type="caution">
    <text evidence="3">The sequence shown here is derived from an EMBL/GenBank/DDBJ whole genome shotgun (WGS) entry which is preliminary data.</text>
</comment>
<dbReference type="AlphaFoldDB" id="A0A0F9U3J1"/>
<protein>
    <recommendedName>
        <fullName evidence="2">Methylmalonyl-CoA mutase alpha/beta chain catalytic domain-containing protein</fullName>
    </recommendedName>
</protein>